<evidence type="ECO:0000259" key="6">
    <source>
        <dbReference type="PROSITE" id="PS52015"/>
    </source>
</evidence>
<keyword evidence="4" id="KW-0472">Membrane</keyword>
<evidence type="ECO:0000256" key="3">
    <source>
        <dbReference type="ARBA" id="ARBA00022989"/>
    </source>
</evidence>
<evidence type="ECO:0000313" key="8">
    <source>
        <dbReference type="Proteomes" id="UP000252085"/>
    </source>
</evidence>
<evidence type="ECO:0000313" key="7">
    <source>
        <dbReference type="EMBL" id="RCJ37429.1"/>
    </source>
</evidence>
<accession>A0A367RN01</accession>
<dbReference type="InterPro" id="IPR037682">
    <property type="entry name" value="TonB_C"/>
</dbReference>
<name>A0A367RN01_NOSPU</name>
<feature type="domain" description="TonB C-terminal" evidence="6">
    <location>
        <begin position="349"/>
        <end position="444"/>
    </location>
</feature>
<evidence type="ECO:0000256" key="1">
    <source>
        <dbReference type="ARBA" id="ARBA00004167"/>
    </source>
</evidence>
<dbReference type="PROSITE" id="PS52015">
    <property type="entry name" value="TONB_CTD"/>
    <property type="match status" value="1"/>
</dbReference>
<evidence type="ECO:0000256" key="4">
    <source>
        <dbReference type="ARBA" id="ARBA00023136"/>
    </source>
</evidence>
<dbReference type="NCBIfam" id="TIGR01352">
    <property type="entry name" value="tonB_Cterm"/>
    <property type="match status" value="1"/>
</dbReference>
<dbReference type="Pfam" id="PF13103">
    <property type="entry name" value="TonB_2"/>
    <property type="match status" value="1"/>
</dbReference>
<feature type="compositionally biased region" description="Polar residues" evidence="5">
    <location>
        <begin position="125"/>
        <end position="144"/>
    </location>
</feature>
<dbReference type="GO" id="GO:0055085">
    <property type="term" value="P:transmembrane transport"/>
    <property type="evidence" value="ECO:0007669"/>
    <property type="project" value="InterPro"/>
</dbReference>
<protein>
    <recommendedName>
        <fullName evidence="6">TonB C-terminal domain-containing protein</fullName>
    </recommendedName>
</protein>
<feature type="compositionally biased region" description="Polar residues" evidence="5">
    <location>
        <begin position="291"/>
        <end position="302"/>
    </location>
</feature>
<dbReference type="GO" id="GO:0016020">
    <property type="term" value="C:membrane"/>
    <property type="evidence" value="ECO:0007669"/>
    <property type="project" value="UniProtKB-SubCell"/>
</dbReference>
<comment type="caution">
    <text evidence="7">The sequence shown here is derived from an EMBL/GenBank/DDBJ whole genome shotgun (WGS) entry which is preliminary data.</text>
</comment>
<gene>
    <name evidence="7" type="ORF">A6769_10970</name>
</gene>
<dbReference type="SUPFAM" id="SSF74653">
    <property type="entry name" value="TolA/TonB C-terminal domain"/>
    <property type="match status" value="1"/>
</dbReference>
<dbReference type="Gene3D" id="3.30.1150.10">
    <property type="match status" value="1"/>
</dbReference>
<keyword evidence="3" id="KW-1133">Transmembrane helix</keyword>
<organism evidence="7 8">
    <name type="scientific">Nostoc punctiforme NIES-2108</name>
    <dbReference type="NCBI Taxonomy" id="1356359"/>
    <lineage>
        <taxon>Bacteria</taxon>
        <taxon>Bacillati</taxon>
        <taxon>Cyanobacteriota</taxon>
        <taxon>Cyanophyceae</taxon>
        <taxon>Nostocales</taxon>
        <taxon>Nostocaceae</taxon>
        <taxon>Nostoc</taxon>
    </lineage>
</organism>
<dbReference type="InterPro" id="IPR006260">
    <property type="entry name" value="TonB/TolA_C"/>
</dbReference>
<evidence type="ECO:0000256" key="5">
    <source>
        <dbReference type="SAM" id="MobiDB-lite"/>
    </source>
</evidence>
<dbReference type="Proteomes" id="UP000252085">
    <property type="component" value="Unassembled WGS sequence"/>
</dbReference>
<comment type="subcellular location">
    <subcellularLocation>
        <location evidence="1">Membrane</location>
        <topology evidence="1">Single-pass membrane protein</topology>
    </subcellularLocation>
</comment>
<sequence>MASFDKFLYHRSVRSLDMLQGVVTSILLHSIFLVGSKYWYRALMHEPKQEISQEIPIEIVEVPPQKTDITSPSSLRATKNSLAGGKALPKRPISVVKSANLVGQKADNERSFDLTASSPLKVFQTGRQQQKTELPNRSGQQPQFKSPKTASASASKTQVSNSQKIAVVPMTTPLPVPFFKTAPNPKQIPSASATTAQVSNSQKIAVAPITTAQPVPHLKTVPLTTPLVLNPKQIPSAPSTTAQLPNSKKIAVAPVTRPQPAQLGKTAFERATTLPVPKNPKKLRQSRVGFSGQTPTQAQSSLKTGAASLLGGTVGVSSQNYRGDQLAAVPNSNRDRIGTSGVDASSQDVDLTSYLNKLKKRVQQQWLPGMSQSNRRTVLNFTINRSGKVNNLNIVQTSGFRVTDEVAMNAIQRAAPFAPLPTGYRKNYIDIEFTFDINVYGELNLWRDGG</sequence>
<dbReference type="EMBL" id="LXQE01000136">
    <property type="protein sequence ID" value="RCJ37429.1"/>
    <property type="molecule type" value="Genomic_DNA"/>
</dbReference>
<feature type="region of interest" description="Disordered" evidence="5">
    <location>
        <begin position="117"/>
        <end position="162"/>
    </location>
</feature>
<dbReference type="AlphaFoldDB" id="A0A367RN01"/>
<feature type="compositionally biased region" description="Low complexity" evidence="5">
    <location>
        <begin position="145"/>
        <end position="157"/>
    </location>
</feature>
<evidence type="ECO:0000256" key="2">
    <source>
        <dbReference type="ARBA" id="ARBA00022692"/>
    </source>
</evidence>
<proteinExistence type="predicted"/>
<reference evidence="7 8" key="1">
    <citation type="submission" date="2016-04" db="EMBL/GenBank/DDBJ databases">
        <authorList>
            <person name="Evans L.H."/>
            <person name="Alamgir A."/>
            <person name="Owens N."/>
            <person name="Weber N.D."/>
            <person name="Virtaneva K."/>
            <person name="Barbian K."/>
            <person name="Babar A."/>
            <person name="Rosenke K."/>
        </authorList>
    </citation>
    <scope>NUCLEOTIDE SEQUENCE [LARGE SCALE GENOMIC DNA]</scope>
    <source>
        <strain evidence="7">NIES-2108</strain>
    </source>
</reference>
<keyword evidence="2" id="KW-0812">Transmembrane</keyword>
<feature type="region of interest" description="Disordered" evidence="5">
    <location>
        <begin position="276"/>
        <end position="302"/>
    </location>
</feature>